<dbReference type="Proteomes" id="UP000185469">
    <property type="component" value="Chromosome"/>
</dbReference>
<dbReference type="STRING" id="1437874.CSPHI_09465"/>
<feature type="transmembrane region" description="Helical" evidence="7">
    <location>
        <begin position="80"/>
        <end position="99"/>
    </location>
</feature>
<dbReference type="PANTHER" id="PTHR33452">
    <property type="entry name" value="OXIDOREDUCTASE CATD-RELATED"/>
    <property type="match status" value="1"/>
</dbReference>
<keyword evidence="4 7" id="KW-0812">Transmembrane</keyword>
<feature type="transmembrane region" description="Helical" evidence="7">
    <location>
        <begin position="12"/>
        <end position="32"/>
    </location>
</feature>
<gene>
    <name evidence="8" type="ORF">CSPHI_09465</name>
</gene>
<feature type="transmembrane region" description="Helical" evidence="7">
    <location>
        <begin position="52"/>
        <end position="73"/>
    </location>
</feature>
<dbReference type="PANTHER" id="PTHR33452:SF1">
    <property type="entry name" value="INNER MEMBRANE PROTEIN YPHA-RELATED"/>
    <property type="match status" value="1"/>
</dbReference>
<dbReference type="Pfam" id="PF07681">
    <property type="entry name" value="DoxX"/>
    <property type="match status" value="1"/>
</dbReference>
<dbReference type="RefSeq" id="WP_075693979.1">
    <property type="nucleotide sequence ID" value="NZ_CP009248.1"/>
</dbReference>
<keyword evidence="5 7" id="KW-1133">Transmembrane helix</keyword>
<evidence type="ECO:0000256" key="1">
    <source>
        <dbReference type="ARBA" id="ARBA00004651"/>
    </source>
</evidence>
<keyword evidence="9" id="KW-1185">Reference proteome</keyword>
<evidence type="ECO:0008006" key="10">
    <source>
        <dbReference type="Google" id="ProtNLM"/>
    </source>
</evidence>
<organism evidence="8 9">
    <name type="scientific">Corynebacterium sphenisci DSM 44792</name>
    <dbReference type="NCBI Taxonomy" id="1437874"/>
    <lineage>
        <taxon>Bacteria</taxon>
        <taxon>Bacillati</taxon>
        <taxon>Actinomycetota</taxon>
        <taxon>Actinomycetes</taxon>
        <taxon>Mycobacteriales</taxon>
        <taxon>Corynebacteriaceae</taxon>
        <taxon>Corynebacterium</taxon>
    </lineage>
</organism>
<protein>
    <recommendedName>
        <fullName evidence="10">DoxX family protein</fullName>
    </recommendedName>
</protein>
<comment type="similarity">
    <text evidence="2">Belongs to the DoxX family.</text>
</comment>
<feature type="transmembrane region" description="Helical" evidence="7">
    <location>
        <begin position="105"/>
        <end position="126"/>
    </location>
</feature>
<dbReference type="InterPro" id="IPR032808">
    <property type="entry name" value="DoxX"/>
</dbReference>
<evidence type="ECO:0000256" key="2">
    <source>
        <dbReference type="ARBA" id="ARBA00006679"/>
    </source>
</evidence>
<evidence type="ECO:0000313" key="8">
    <source>
        <dbReference type="EMBL" id="APT91199.1"/>
    </source>
</evidence>
<name>A0A1L7CZ86_9CORY</name>
<dbReference type="EMBL" id="CP009248">
    <property type="protein sequence ID" value="APT91199.1"/>
    <property type="molecule type" value="Genomic_DNA"/>
</dbReference>
<dbReference type="AlphaFoldDB" id="A0A1L7CZ86"/>
<keyword evidence="3" id="KW-1003">Cell membrane</keyword>
<comment type="subcellular location">
    <subcellularLocation>
        <location evidence="1">Cell membrane</location>
        <topology evidence="1">Multi-pass membrane protein</topology>
    </subcellularLocation>
</comment>
<dbReference type="InterPro" id="IPR051907">
    <property type="entry name" value="DoxX-like_oxidoreductase"/>
</dbReference>
<evidence type="ECO:0000256" key="3">
    <source>
        <dbReference type="ARBA" id="ARBA00022475"/>
    </source>
</evidence>
<evidence type="ECO:0000256" key="5">
    <source>
        <dbReference type="ARBA" id="ARBA00022989"/>
    </source>
</evidence>
<proteinExistence type="inferred from homology"/>
<evidence type="ECO:0000256" key="7">
    <source>
        <dbReference type="SAM" id="Phobius"/>
    </source>
</evidence>
<accession>A0A1L7CZ86</accession>
<evidence type="ECO:0000313" key="9">
    <source>
        <dbReference type="Proteomes" id="UP000185469"/>
    </source>
</evidence>
<keyword evidence="6 7" id="KW-0472">Membrane</keyword>
<evidence type="ECO:0000256" key="4">
    <source>
        <dbReference type="ARBA" id="ARBA00022692"/>
    </source>
</evidence>
<dbReference type="GO" id="GO:0005886">
    <property type="term" value="C:plasma membrane"/>
    <property type="evidence" value="ECO:0007669"/>
    <property type="project" value="UniProtKB-SubCell"/>
</dbReference>
<reference evidence="8 9" key="1">
    <citation type="submission" date="2014-08" db="EMBL/GenBank/DDBJ databases">
        <title>Complete genome sequence of Corynebacterium sphenisci CECT 5990(T) (=DSM 44792(T)), isolated from healthy wild penguins.</title>
        <authorList>
            <person name="Ruckert C."/>
            <person name="Albersmeier A."/>
            <person name="Winkler A."/>
            <person name="Kalinowski J."/>
        </authorList>
    </citation>
    <scope>NUCLEOTIDE SEQUENCE [LARGE SCALE GENOMIC DNA]</scope>
    <source>
        <strain evidence="8 9">DSM 44792</strain>
    </source>
</reference>
<evidence type="ECO:0000256" key="6">
    <source>
        <dbReference type="ARBA" id="ARBA00023136"/>
    </source>
</evidence>
<sequence length="143" mass="14872">MNRQTSQDVALLILRLGLGIVFVAHGWHKLFFTGPEALGGMFAKSGVPLAEASAWFTAVGELVCGVALLIGLLTRIAAGVLLFIMVGAYVFVHAGTPLVTDEGGAQLVVVIIAALVVPLLMGPGRISLHHLIRSARTPAPAKA</sequence>
<dbReference type="KEGG" id="csph:CSPHI_09465"/>